<feature type="domain" description="HNH nuclease" evidence="5">
    <location>
        <begin position="55"/>
        <end position="108"/>
    </location>
</feature>
<dbReference type="EMBL" id="JAWJZB010000006">
    <property type="protein sequence ID" value="MDV5088320.1"/>
    <property type="molecule type" value="Genomic_DNA"/>
</dbReference>
<dbReference type="Proteomes" id="UP001272515">
    <property type="component" value="Unassembled WGS sequence"/>
</dbReference>
<keyword evidence="7" id="KW-1185">Reference proteome</keyword>
<evidence type="ECO:0000256" key="3">
    <source>
        <dbReference type="ARBA" id="ARBA00038412"/>
    </source>
</evidence>
<accession>A0ABU3Z8S9</accession>
<proteinExistence type="inferred from homology"/>
<comment type="similarity">
    <text evidence="3">Belongs to the HNH nuclease family.</text>
</comment>
<keyword evidence="6" id="KW-0255">Endonuclease</keyword>
<keyword evidence="1" id="KW-0540">Nuclease</keyword>
<name>A0ABU3Z8S9_9FIRM</name>
<sequence>MPRKPRRCCAYPGCPKLAEEKSTYCAEHKKVMDKQYQTYERPTDINKKYGRAWKRIRDRYVKGHPLCEMCLKHGKAVPVEEVHHIVPMSKGGTHSTDNLMSLCQSCHTKIHLEMGDR</sequence>
<dbReference type="Pfam" id="PF01844">
    <property type="entry name" value="HNH"/>
    <property type="match status" value="1"/>
</dbReference>
<dbReference type="SMART" id="SM00507">
    <property type="entry name" value="HNHc"/>
    <property type="match status" value="1"/>
</dbReference>
<dbReference type="InterPro" id="IPR002711">
    <property type="entry name" value="HNH"/>
</dbReference>
<evidence type="ECO:0000259" key="5">
    <source>
        <dbReference type="SMART" id="SM00507"/>
    </source>
</evidence>
<gene>
    <name evidence="6" type="ORF">RVY80_05590</name>
</gene>
<dbReference type="InterPro" id="IPR003615">
    <property type="entry name" value="HNH_nuc"/>
</dbReference>
<dbReference type="CDD" id="cd00085">
    <property type="entry name" value="HNHc"/>
    <property type="match status" value="1"/>
</dbReference>
<dbReference type="PANTHER" id="PTHR41286:SF1">
    <property type="entry name" value="HNH NUCLEASE YAJD-RELATED"/>
    <property type="match status" value="1"/>
</dbReference>
<protein>
    <recommendedName>
        <fullName evidence="4">Putative HNH nuclease YajD</fullName>
    </recommendedName>
</protein>
<dbReference type="PANTHER" id="PTHR41286">
    <property type="entry name" value="HNH NUCLEASE YAJD-RELATED"/>
    <property type="match status" value="1"/>
</dbReference>
<evidence type="ECO:0000256" key="2">
    <source>
        <dbReference type="ARBA" id="ARBA00022801"/>
    </source>
</evidence>
<evidence type="ECO:0000313" key="7">
    <source>
        <dbReference type="Proteomes" id="UP001272515"/>
    </source>
</evidence>
<dbReference type="RefSeq" id="WP_317329891.1">
    <property type="nucleotide sequence ID" value="NZ_JAWJZA010000029.1"/>
</dbReference>
<comment type="caution">
    <text evidence="6">The sequence shown here is derived from an EMBL/GenBank/DDBJ whole genome shotgun (WGS) entry which is preliminary data.</text>
</comment>
<reference evidence="6 7" key="1">
    <citation type="submission" date="2023-10" db="EMBL/GenBank/DDBJ databases">
        <title>Veillonella sp. nov., isolated from a pig farm feces dump.</title>
        <authorList>
            <person name="Chang Y.-H."/>
        </authorList>
    </citation>
    <scope>NUCLEOTIDE SEQUENCE [LARGE SCALE GENOMIC DNA]</scope>
    <source>
        <strain evidence="6 7">YH-vei2233</strain>
    </source>
</reference>
<evidence type="ECO:0000313" key="6">
    <source>
        <dbReference type="EMBL" id="MDV5088320.1"/>
    </source>
</evidence>
<organism evidence="6 7">
    <name type="scientific">Veillonella absiana</name>
    <dbReference type="NCBI Taxonomy" id="3079305"/>
    <lineage>
        <taxon>Bacteria</taxon>
        <taxon>Bacillati</taxon>
        <taxon>Bacillota</taxon>
        <taxon>Negativicutes</taxon>
        <taxon>Veillonellales</taxon>
        <taxon>Veillonellaceae</taxon>
        <taxon>Veillonella</taxon>
    </lineage>
</organism>
<evidence type="ECO:0000256" key="4">
    <source>
        <dbReference type="ARBA" id="ARBA00040194"/>
    </source>
</evidence>
<dbReference type="GO" id="GO:0004519">
    <property type="term" value="F:endonuclease activity"/>
    <property type="evidence" value="ECO:0007669"/>
    <property type="project" value="UniProtKB-KW"/>
</dbReference>
<evidence type="ECO:0000256" key="1">
    <source>
        <dbReference type="ARBA" id="ARBA00022722"/>
    </source>
</evidence>
<keyword evidence="2 6" id="KW-0378">Hydrolase</keyword>
<dbReference type="Gene3D" id="1.10.30.50">
    <property type="match status" value="1"/>
</dbReference>
<dbReference type="GO" id="GO:0016787">
    <property type="term" value="F:hydrolase activity"/>
    <property type="evidence" value="ECO:0007669"/>
    <property type="project" value="UniProtKB-KW"/>
</dbReference>